<dbReference type="InterPro" id="IPR021210">
    <property type="entry name" value="Exosporium_BclB"/>
</dbReference>
<gene>
    <name evidence="2" type="ORF">CN425_07275</name>
</gene>
<protein>
    <submittedName>
        <fullName evidence="2">BclB domain-containing protein</fullName>
    </submittedName>
</protein>
<dbReference type="EMBL" id="NTWE01000020">
    <property type="protein sequence ID" value="PEW03214.1"/>
    <property type="molecule type" value="Genomic_DNA"/>
</dbReference>
<name>A0A2A8PZC6_BACCE</name>
<keyword evidence="1" id="KW-1133">Transmembrane helix</keyword>
<dbReference type="Proteomes" id="UP000220635">
    <property type="component" value="Unassembled WGS sequence"/>
</dbReference>
<dbReference type="NCBIfam" id="TIGR03721">
    <property type="entry name" value="exospore_TM"/>
    <property type="match status" value="1"/>
</dbReference>
<reference evidence="2 3" key="1">
    <citation type="submission" date="2017-09" db="EMBL/GenBank/DDBJ databases">
        <title>Large-scale bioinformatics analysis of Bacillus genomes uncovers conserved roles of natural products in bacterial physiology.</title>
        <authorList>
            <consortium name="Agbiome Team Llc"/>
            <person name="Bleich R.M."/>
            <person name="Grubbs K.J."/>
            <person name="Santa Maria K.C."/>
            <person name="Allen S.E."/>
            <person name="Farag S."/>
            <person name="Shank E.A."/>
            <person name="Bowers A."/>
        </authorList>
    </citation>
    <scope>NUCLEOTIDE SEQUENCE [LARGE SCALE GENOMIC DNA]</scope>
    <source>
        <strain evidence="2 3">AFS010695</strain>
    </source>
</reference>
<dbReference type="AlphaFoldDB" id="A0A2A8PZC6"/>
<sequence length="169" mass="16786">MIPYASGLPVTLTTLLSGLAGTGGLIGFGSSAPTVSALGASIDLTGASGLLLNMAFSVPRNGVITSIAAYFSTTLALNIIGGSISITAQLYESTTPNNIFTPIPGAVVTLAPPLTGVINIGTIRSGITTGLTIPVTPQTRLLMVYSITSSGLTVASVVEGYASAGVTIL</sequence>
<evidence type="ECO:0000313" key="2">
    <source>
        <dbReference type="EMBL" id="PEW03214.1"/>
    </source>
</evidence>
<evidence type="ECO:0000256" key="1">
    <source>
        <dbReference type="SAM" id="Phobius"/>
    </source>
</evidence>
<evidence type="ECO:0000313" key="3">
    <source>
        <dbReference type="Proteomes" id="UP000220635"/>
    </source>
</evidence>
<organism evidence="2 3">
    <name type="scientific">Bacillus cereus</name>
    <dbReference type="NCBI Taxonomy" id="1396"/>
    <lineage>
        <taxon>Bacteria</taxon>
        <taxon>Bacillati</taxon>
        <taxon>Bacillota</taxon>
        <taxon>Bacilli</taxon>
        <taxon>Bacillales</taxon>
        <taxon>Bacillaceae</taxon>
        <taxon>Bacillus</taxon>
        <taxon>Bacillus cereus group</taxon>
    </lineage>
</organism>
<feature type="transmembrane region" description="Helical" evidence="1">
    <location>
        <begin position="61"/>
        <end position="80"/>
    </location>
</feature>
<accession>A0A2A8PZC6</accession>
<keyword evidence="1" id="KW-0472">Membrane</keyword>
<proteinExistence type="predicted"/>
<comment type="caution">
    <text evidence="2">The sequence shown here is derived from an EMBL/GenBank/DDBJ whole genome shotgun (WGS) entry which is preliminary data.</text>
</comment>
<keyword evidence="1" id="KW-0812">Transmembrane</keyword>